<dbReference type="GO" id="GO:0006508">
    <property type="term" value="P:proteolysis"/>
    <property type="evidence" value="ECO:0007669"/>
    <property type="project" value="UniProtKB-KW"/>
</dbReference>
<comment type="caution">
    <text evidence="18">The sequence shown here is derived from an EMBL/GenBank/DDBJ whole genome shotgun (WGS) entry which is preliminary data.</text>
</comment>
<keyword evidence="6" id="KW-0645">Protease</keyword>
<comment type="function">
    <text evidence="1">Removes C-terminal D-alanyl residues from sugar-peptide cell wall precursors.</text>
</comment>
<organism evidence="18 19">
    <name type="scientific">Novosphingobium sediminicola</name>
    <dbReference type="NCBI Taxonomy" id="563162"/>
    <lineage>
        <taxon>Bacteria</taxon>
        <taxon>Pseudomonadati</taxon>
        <taxon>Pseudomonadota</taxon>
        <taxon>Alphaproteobacteria</taxon>
        <taxon>Sphingomonadales</taxon>
        <taxon>Sphingomonadaceae</taxon>
        <taxon>Novosphingobium</taxon>
    </lineage>
</organism>
<evidence type="ECO:0000256" key="14">
    <source>
        <dbReference type="PIRSR" id="PIRSR618044-2"/>
    </source>
</evidence>
<feature type="active site" description="Proton acceptor" evidence="13">
    <location>
        <position position="96"/>
    </location>
</feature>
<evidence type="ECO:0000313" key="18">
    <source>
        <dbReference type="EMBL" id="MBB3957641.1"/>
    </source>
</evidence>
<evidence type="ECO:0000256" key="7">
    <source>
        <dbReference type="ARBA" id="ARBA00022729"/>
    </source>
</evidence>
<dbReference type="SMART" id="SM00936">
    <property type="entry name" value="PBP5_C"/>
    <property type="match status" value="1"/>
</dbReference>
<dbReference type="InterPro" id="IPR037167">
    <property type="entry name" value="Peptidase_S11_C_sf"/>
</dbReference>
<feature type="signal peptide" evidence="16">
    <location>
        <begin position="1"/>
        <end position="20"/>
    </location>
</feature>
<evidence type="ECO:0000259" key="17">
    <source>
        <dbReference type="SMART" id="SM00936"/>
    </source>
</evidence>
<sequence length="416" mass="43609">MKKLLIAGVTVSVAGLAALAAHGGVNSGQVVVPLAPPLPAPTSNTANVALAARADDPLPPPQISAAPVALLYDLGSGRTLYAHNADTPFLPASVTKTMTAFVAFEMLAKGELREDQTFTVSREAWREWHSKGSRMFLSEGSKPTVHDLLMGIMNVSANDGAVVLAEGAGGSVAGWVAKMNDAARRLGMTHSHFGTPNGWMDKGNTYVSANDLVKLASAMLTRYPDYYRRFVGQPGMTWNGITQPNHDPTLGVVPGADGIKTGFTGEAHYNFLGSAQRNGRRLLMVLAGVPTPRERTAAAKALLEWGFSAWEDKPLVAAGTKLASAQVQGGKVGSVDLIAPRDMFATMPAGASAPANLRVIYNGPLVAPIAKGTPVAELEVRLGGAAPVRLPLTAAQEVEKGGVMDRVKFGFARLIS</sequence>
<dbReference type="InterPro" id="IPR015956">
    <property type="entry name" value="Peniciliin-bd_prot_C_sf"/>
</dbReference>
<evidence type="ECO:0000256" key="6">
    <source>
        <dbReference type="ARBA" id="ARBA00022670"/>
    </source>
</evidence>
<keyword evidence="11" id="KW-0961">Cell wall biogenesis/degradation</keyword>
<evidence type="ECO:0000256" key="16">
    <source>
        <dbReference type="SAM" id="SignalP"/>
    </source>
</evidence>
<dbReference type="Pfam" id="PF07943">
    <property type="entry name" value="PBP5_C"/>
    <property type="match status" value="1"/>
</dbReference>
<keyword evidence="7 16" id="KW-0732">Signal</keyword>
<dbReference type="EC" id="3.4.16.4" evidence="4"/>
<dbReference type="PANTHER" id="PTHR21581:SF6">
    <property type="entry name" value="TRAFFICKING PROTEIN PARTICLE COMPLEX SUBUNIT 12"/>
    <property type="match status" value="1"/>
</dbReference>
<evidence type="ECO:0000256" key="4">
    <source>
        <dbReference type="ARBA" id="ARBA00012448"/>
    </source>
</evidence>
<dbReference type="PRINTS" id="PR00725">
    <property type="entry name" value="DADACBPTASE1"/>
</dbReference>
<evidence type="ECO:0000256" key="15">
    <source>
        <dbReference type="RuleBase" id="RU004016"/>
    </source>
</evidence>
<accession>A0A7W6G8S7</accession>
<evidence type="ECO:0000256" key="1">
    <source>
        <dbReference type="ARBA" id="ARBA00003217"/>
    </source>
</evidence>
<name>A0A7W6G8S7_9SPHN</name>
<dbReference type="SUPFAM" id="SSF56601">
    <property type="entry name" value="beta-lactamase/transpeptidase-like"/>
    <property type="match status" value="1"/>
</dbReference>
<dbReference type="GO" id="GO:0071555">
    <property type="term" value="P:cell wall organization"/>
    <property type="evidence" value="ECO:0007669"/>
    <property type="project" value="UniProtKB-KW"/>
</dbReference>
<evidence type="ECO:0000256" key="10">
    <source>
        <dbReference type="ARBA" id="ARBA00022984"/>
    </source>
</evidence>
<dbReference type="GO" id="GO:0009252">
    <property type="term" value="P:peptidoglycan biosynthetic process"/>
    <property type="evidence" value="ECO:0007669"/>
    <property type="project" value="UniProtKB-UniPathway"/>
</dbReference>
<dbReference type="GO" id="GO:0008360">
    <property type="term" value="P:regulation of cell shape"/>
    <property type="evidence" value="ECO:0007669"/>
    <property type="project" value="UniProtKB-KW"/>
</dbReference>
<dbReference type="EMBL" id="JACIDX010000029">
    <property type="protein sequence ID" value="MBB3957641.1"/>
    <property type="molecule type" value="Genomic_DNA"/>
</dbReference>
<dbReference type="InterPro" id="IPR018044">
    <property type="entry name" value="Peptidase_S11"/>
</dbReference>
<protein>
    <recommendedName>
        <fullName evidence="4">serine-type D-Ala-D-Ala carboxypeptidase</fullName>
        <ecNumber evidence="4">3.4.16.4</ecNumber>
    </recommendedName>
</protein>
<keyword evidence="9" id="KW-0133">Cell shape</keyword>
<evidence type="ECO:0000256" key="8">
    <source>
        <dbReference type="ARBA" id="ARBA00022801"/>
    </source>
</evidence>
<dbReference type="GO" id="GO:0009002">
    <property type="term" value="F:serine-type D-Ala-D-Ala carboxypeptidase activity"/>
    <property type="evidence" value="ECO:0007669"/>
    <property type="project" value="UniProtKB-EC"/>
</dbReference>
<dbReference type="RefSeq" id="WP_183629129.1">
    <property type="nucleotide sequence ID" value="NZ_JACIDX010000029.1"/>
</dbReference>
<dbReference type="Pfam" id="PF00768">
    <property type="entry name" value="Peptidase_S11"/>
    <property type="match status" value="1"/>
</dbReference>
<evidence type="ECO:0000256" key="11">
    <source>
        <dbReference type="ARBA" id="ARBA00023316"/>
    </source>
</evidence>
<dbReference type="InterPro" id="IPR001967">
    <property type="entry name" value="Peptidase_S11_N"/>
</dbReference>
<comment type="similarity">
    <text evidence="3 15">Belongs to the peptidase S11 family.</text>
</comment>
<evidence type="ECO:0000256" key="2">
    <source>
        <dbReference type="ARBA" id="ARBA00004752"/>
    </source>
</evidence>
<feature type="binding site" evidence="14">
    <location>
        <position position="260"/>
    </location>
    <ligand>
        <name>substrate</name>
    </ligand>
</feature>
<keyword evidence="5 18" id="KW-0121">Carboxypeptidase</keyword>
<feature type="domain" description="Peptidase S11 D-Ala-D-Ala carboxypeptidase A C-terminal" evidence="17">
    <location>
        <begin position="310"/>
        <end position="400"/>
    </location>
</feature>
<evidence type="ECO:0000313" key="19">
    <source>
        <dbReference type="Proteomes" id="UP000548867"/>
    </source>
</evidence>
<evidence type="ECO:0000256" key="13">
    <source>
        <dbReference type="PIRSR" id="PIRSR618044-1"/>
    </source>
</evidence>
<evidence type="ECO:0000256" key="12">
    <source>
        <dbReference type="ARBA" id="ARBA00034000"/>
    </source>
</evidence>
<evidence type="ECO:0000256" key="9">
    <source>
        <dbReference type="ARBA" id="ARBA00022960"/>
    </source>
</evidence>
<comment type="catalytic activity">
    <reaction evidence="12">
        <text>Preferential cleavage: (Ac)2-L-Lys-D-Ala-|-D-Ala. Also transpeptidation of peptidyl-alanyl moieties that are N-acyl substituents of D-alanine.</text>
        <dbReference type="EC" id="3.4.16.4"/>
    </reaction>
</comment>
<feature type="chain" id="PRO_5031139167" description="serine-type D-Ala-D-Ala carboxypeptidase" evidence="16">
    <location>
        <begin position="21"/>
        <end position="416"/>
    </location>
</feature>
<keyword evidence="10" id="KW-0573">Peptidoglycan synthesis</keyword>
<gene>
    <name evidence="18" type="ORF">GGR38_004615</name>
</gene>
<dbReference type="InterPro" id="IPR012907">
    <property type="entry name" value="Peptidase_S11_C"/>
</dbReference>
<dbReference type="InterPro" id="IPR012338">
    <property type="entry name" value="Beta-lactam/transpept-like"/>
</dbReference>
<dbReference type="SUPFAM" id="SSF69189">
    <property type="entry name" value="Penicillin-binding protein associated domain"/>
    <property type="match status" value="1"/>
</dbReference>
<evidence type="ECO:0000256" key="3">
    <source>
        <dbReference type="ARBA" id="ARBA00007164"/>
    </source>
</evidence>
<feature type="active site" description="Acyl-ester intermediate" evidence="13">
    <location>
        <position position="93"/>
    </location>
</feature>
<evidence type="ECO:0000256" key="5">
    <source>
        <dbReference type="ARBA" id="ARBA00022645"/>
    </source>
</evidence>
<proteinExistence type="inferred from homology"/>
<dbReference type="Gene3D" id="3.40.710.10">
    <property type="entry name" value="DD-peptidase/beta-lactamase superfamily"/>
    <property type="match status" value="1"/>
</dbReference>
<feature type="active site" evidence="13">
    <location>
        <position position="156"/>
    </location>
</feature>
<reference evidence="18 19" key="1">
    <citation type="submission" date="2020-08" db="EMBL/GenBank/DDBJ databases">
        <title>Genomic Encyclopedia of Type Strains, Phase IV (KMG-IV): sequencing the most valuable type-strain genomes for metagenomic binning, comparative biology and taxonomic classification.</title>
        <authorList>
            <person name="Goeker M."/>
        </authorList>
    </citation>
    <scope>NUCLEOTIDE SEQUENCE [LARGE SCALE GENOMIC DNA]</scope>
    <source>
        <strain evidence="18 19">DSM 27057</strain>
    </source>
</reference>
<dbReference type="Proteomes" id="UP000548867">
    <property type="component" value="Unassembled WGS sequence"/>
</dbReference>
<dbReference type="UniPathway" id="UPA00219"/>
<dbReference type="Gene3D" id="2.60.410.10">
    <property type="entry name" value="D-Ala-D-Ala carboxypeptidase, C-terminal domain"/>
    <property type="match status" value="1"/>
</dbReference>
<dbReference type="AlphaFoldDB" id="A0A7W6G8S7"/>
<dbReference type="PANTHER" id="PTHR21581">
    <property type="entry name" value="D-ALANYL-D-ALANINE CARBOXYPEPTIDASE"/>
    <property type="match status" value="1"/>
</dbReference>
<keyword evidence="19" id="KW-1185">Reference proteome</keyword>
<comment type="pathway">
    <text evidence="2">Cell wall biogenesis; peptidoglycan biosynthesis.</text>
</comment>
<keyword evidence="8 18" id="KW-0378">Hydrolase</keyword>